<sequence length="305" mass="34752">MSIFQCIECKALHSLVVDEREGTVVCKKCGRIQIDKLIDDGPEWRNLTEEDGSRDQDPCRIGAPNNELLSDKGLCTVISKHETHYGLARWAQRSMSSSQDKTLSMTFSEIDDFCHILCLSDSISEEAKKIFRVLFLKKVTKGKSHIGILSAIIYCLCRKYGNKIPLKEILNINKITKNEIVRCYNTVKIHAPEAAINREDFSLFAKLAINFDFSNEMVTKCAQAMKKIKDCNLMVNEEEMALACAISLMVSWMSGKENLYPEDLRKTSGISEDDIRKCYRKLFLKRFFIFNGLGDKWSIATVANF</sequence>
<dbReference type="GO" id="GO:0017025">
    <property type="term" value="F:TBP-class protein binding"/>
    <property type="evidence" value="ECO:0007669"/>
    <property type="project" value="InterPro"/>
</dbReference>
<dbReference type="PANTHER" id="PTHR11618:SF13">
    <property type="entry name" value="TRANSCRIPTION INITIATION FACTOR IIB"/>
    <property type="match status" value="1"/>
</dbReference>
<dbReference type="Pfam" id="PF00382">
    <property type="entry name" value="TFIIB"/>
    <property type="match status" value="1"/>
</dbReference>
<keyword evidence="2" id="KW-0805">Transcription regulation</keyword>
<dbReference type="PRINTS" id="PR00685">
    <property type="entry name" value="TIFACTORIIB"/>
</dbReference>
<dbReference type="InterPro" id="IPR000812">
    <property type="entry name" value="TFIIB"/>
</dbReference>
<proteinExistence type="predicted"/>
<evidence type="ECO:0000313" key="7">
    <source>
        <dbReference type="EMBL" id="CAG9313554.1"/>
    </source>
</evidence>
<keyword evidence="1" id="KW-0677">Repeat</keyword>
<dbReference type="SUPFAM" id="SSF57783">
    <property type="entry name" value="Zinc beta-ribbon"/>
    <property type="match status" value="1"/>
</dbReference>
<comment type="caution">
    <text evidence="7">The sequence shown here is derived from an EMBL/GenBank/DDBJ whole genome shotgun (WGS) entry which is preliminary data.</text>
</comment>
<protein>
    <recommendedName>
        <fullName evidence="4">General transcription factor TFIIB</fullName>
    </recommendedName>
</protein>
<keyword evidence="8" id="KW-1185">Reference proteome</keyword>
<name>A0AAU9IYX6_9CILI</name>
<evidence type="ECO:0000256" key="2">
    <source>
        <dbReference type="ARBA" id="ARBA00023015"/>
    </source>
</evidence>
<dbReference type="Gene3D" id="1.10.472.170">
    <property type="match status" value="1"/>
</dbReference>
<evidence type="ECO:0000256" key="3">
    <source>
        <dbReference type="ARBA" id="ARBA00023163"/>
    </source>
</evidence>
<dbReference type="EMBL" id="CAJZBQ010000011">
    <property type="protein sequence ID" value="CAG9313554.1"/>
    <property type="molecule type" value="Genomic_DNA"/>
</dbReference>
<evidence type="ECO:0000259" key="6">
    <source>
        <dbReference type="Pfam" id="PF08271"/>
    </source>
</evidence>
<evidence type="ECO:0000256" key="4">
    <source>
        <dbReference type="ARBA" id="ARBA00031706"/>
    </source>
</evidence>
<dbReference type="SUPFAM" id="SSF47954">
    <property type="entry name" value="Cyclin-like"/>
    <property type="match status" value="1"/>
</dbReference>
<dbReference type="InterPro" id="IPR013137">
    <property type="entry name" value="Znf_TFIIB"/>
</dbReference>
<dbReference type="GO" id="GO:0005634">
    <property type="term" value="C:nucleus"/>
    <property type="evidence" value="ECO:0007669"/>
    <property type="project" value="TreeGrafter"/>
</dbReference>
<keyword evidence="3" id="KW-0804">Transcription</keyword>
<dbReference type="Proteomes" id="UP001162131">
    <property type="component" value="Unassembled WGS sequence"/>
</dbReference>
<gene>
    <name evidence="7" type="ORF">BSTOLATCC_MIC9368</name>
</gene>
<evidence type="ECO:0000259" key="5">
    <source>
        <dbReference type="Pfam" id="PF00382"/>
    </source>
</evidence>
<dbReference type="GO" id="GO:0070897">
    <property type="term" value="P:transcription preinitiation complex assembly"/>
    <property type="evidence" value="ECO:0007669"/>
    <property type="project" value="InterPro"/>
</dbReference>
<dbReference type="InterPro" id="IPR036915">
    <property type="entry name" value="Cyclin-like_sf"/>
</dbReference>
<evidence type="ECO:0000256" key="1">
    <source>
        <dbReference type="ARBA" id="ARBA00022737"/>
    </source>
</evidence>
<dbReference type="GO" id="GO:0097550">
    <property type="term" value="C:transcription preinitiation complex"/>
    <property type="evidence" value="ECO:0007669"/>
    <property type="project" value="TreeGrafter"/>
</dbReference>
<feature type="domain" description="TFIIB-type" evidence="6">
    <location>
        <begin position="4"/>
        <end position="45"/>
    </location>
</feature>
<reference evidence="7" key="1">
    <citation type="submission" date="2021-09" db="EMBL/GenBank/DDBJ databases">
        <authorList>
            <consortium name="AG Swart"/>
            <person name="Singh M."/>
            <person name="Singh A."/>
            <person name="Seah K."/>
            <person name="Emmerich C."/>
        </authorList>
    </citation>
    <scope>NUCLEOTIDE SEQUENCE</scope>
    <source>
        <strain evidence="7">ATCC30299</strain>
    </source>
</reference>
<dbReference type="InterPro" id="IPR013150">
    <property type="entry name" value="TFIIB_cyclin"/>
</dbReference>
<accession>A0AAU9IYX6</accession>
<dbReference type="PANTHER" id="PTHR11618">
    <property type="entry name" value="TRANSCRIPTION INITIATION FACTOR IIB-RELATED"/>
    <property type="match status" value="1"/>
</dbReference>
<organism evidence="7 8">
    <name type="scientific">Blepharisma stoltei</name>
    <dbReference type="NCBI Taxonomy" id="1481888"/>
    <lineage>
        <taxon>Eukaryota</taxon>
        <taxon>Sar</taxon>
        <taxon>Alveolata</taxon>
        <taxon>Ciliophora</taxon>
        <taxon>Postciliodesmatophora</taxon>
        <taxon>Heterotrichea</taxon>
        <taxon>Heterotrichida</taxon>
        <taxon>Blepharismidae</taxon>
        <taxon>Blepharisma</taxon>
    </lineage>
</organism>
<dbReference type="Pfam" id="PF08271">
    <property type="entry name" value="Zn_Ribbon_TF"/>
    <property type="match status" value="1"/>
</dbReference>
<feature type="domain" description="Transcription factor TFIIB cyclin-like" evidence="5">
    <location>
        <begin position="100"/>
        <end position="188"/>
    </location>
</feature>
<evidence type="ECO:0000313" key="8">
    <source>
        <dbReference type="Proteomes" id="UP001162131"/>
    </source>
</evidence>
<dbReference type="Gene3D" id="1.10.472.10">
    <property type="entry name" value="Cyclin-like"/>
    <property type="match status" value="1"/>
</dbReference>
<dbReference type="AlphaFoldDB" id="A0AAU9IYX6"/>